<dbReference type="RefSeq" id="WP_227019340.1">
    <property type="nucleotide sequence ID" value="NZ_JAGSND010000011.1"/>
</dbReference>
<proteinExistence type="predicted"/>
<protein>
    <submittedName>
        <fullName evidence="2">Uncharacterized protein</fullName>
    </submittedName>
</protein>
<evidence type="ECO:0000313" key="3">
    <source>
        <dbReference type="Proteomes" id="UP000675664"/>
    </source>
</evidence>
<organism evidence="2 3">
    <name type="scientific">Sinanaerobacter chloroacetimidivorans</name>
    <dbReference type="NCBI Taxonomy" id="2818044"/>
    <lineage>
        <taxon>Bacteria</taxon>
        <taxon>Bacillati</taxon>
        <taxon>Bacillota</taxon>
        <taxon>Clostridia</taxon>
        <taxon>Peptostreptococcales</taxon>
        <taxon>Anaerovoracaceae</taxon>
        <taxon>Sinanaerobacter</taxon>
    </lineage>
</organism>
<keyword evidence="3" id="KW-1185">Reference proteome</keyword>
<feature type="compositionally biased region" description="Polar residues" evidence="1">
    <location>
        <begin position="1"/>
        <end position="11"/>
    </location>
</feature>
<reference evidence="2" key="1">
    <citation type="submission" date="2021-04" db="EMBL/GenBank/DDBJ databases">
        <title>Sinoanaerobacter chloroacetimidivorans sp. nov., an obligate anaerobic bacterium isolated from anaerobic sludge.</title>
        <authorList>
            <person name="Bao Y."/>
        </authorList>
    </citation>
    <scope>NUCLEOTIDE SEQUENCE</scope>
    <source>
        <strain evidence="2">BAD-6</strain>
    </source>
</reference>
<accession>A0A8J7W545</accession>
<sequence>MDTSRVQTANRKNMEDIPDESQIDFEEMYNKNSEELKKLGRQVED</sequence>
<evidence type="ECO:0000313" key="2">
    <source>
        <dbReference type="EMBL" id="MBR0599206.1"/>
    </source>
</evidence>
<dbReference type="EMBL" id="JAGSND010000011">
    <property type="protein sequence ID" value="MBR0599206.1"/>
    <property type="molecule type" value="Genomic_DNA"/>
</dbReference>
<dbReference type="Proteomes" id="UP000675664">
    <property type="component" value="Unassembled WGS sequence"/>
</dbReference>
<evidence type="ECO:0000256" key="1">
    <source>
        <dbReference type="SAM" id="MobiDB-lite"/>
    </source>
</evidence>
<name>A0A8J7W545_9FIRM</name>
<comment type="caution">
    <text evidence="2">The sequence shown here is derived from an EMBL/GenBank/DDBJ whole genome shotgun (WGS) entry which is preliminary data.</text>
</comment>
<reference evidence="2" key="2">
    <citation type="submission" date="2021-04" db="EMBL/GenBank/DDBJ databases">
        <authorList>
            <person name="Liu J."/>
        </authorList>
    </citation>
    <scope>NUCLEOTIDE SEQUENCE</scope>
    <source>
        <strain evidence="2">BAD-6</strain>
    </source>
</reference>
<gene>
    <name evidence="2" type="ORF">KCX82_15050</name>
</gene>
<dbReference type="AlphaFoldDB" id="A0A8J7W545"/>
<feature type="region of interest" description="Disordered" evidence="1">
    <location>
        <begin position="1"/>
        <end position="24"/>
    </location>
</feature>